<comment type="caution">
    <text evidence="4">The sequence shown here is derived from an EMBL/GenBank/DDBJ whole genome shotgun (WGS) entry which is preliminary data.</text>
</comment>
<dbReference type="AlphaFoldDB" id="A0A4S3B573"/>
<sequence length="136" mass="15602">MEINEKIKQYRKEQKWTQKELSEKLNVSDKTISSWETGRTYPDLDSLIELADLFEISLDELIRGDKKMIKTLDEKIKRGNYVLPIAIVSLIAIALVTYISLSPNGFSATIMFFLSNALMIALIVFVLKILFNISKK</sequence>
<dbReference type="OrthoDB" id="9805856at2"/>
<dbReference type="EMBL" id="SDGV01000021">
    <property type="protein sequence ID" value="THB60586.1"/>
    <property type="molecule type" value="Genomic_DNA"/>
</dbReference>
<dbReference type="SMART" id="SM00530">
    <property type="entry name" value="HTH_XRE"/>
    <property type="match status" value="1"/>
</dbReference>
<gene>
    <name evidence="4" type="ORF">ESZ54_09595</name>
</gene>
<evidence type="ECO:0000256" key="1">
    <source>
        <dbReference type="ARBA" id="ARBA00023125"/>
    </source>
</evidence>
<protein>
    <submittedName>
        <fullName evidence="4">Helix-turn-helix domain-containing protein</fullName>
    </submittedName>
</protein>
<evidence type="ECO:0000259" key="3">
    <source>
        <dbReference type="PROSITE" id="PS50943"/>
    </source>
</evidence>
<evidence type="ECO:0000256" key="2">
    <source>
        <dbReference type="SAM" id="Phobius"/>
    </source>
</evidence>
<dbReference type="Pfam" id="PF01381">
    <property type="entry name" value="HTH_3"/>
    <property type="match status" value="1"/>
</dbReference>
<dbReference type="PANTHER" id="PTHR46558:SF15">
    <property type="entry name" value="HELIX-TURN-HELIX DOMAIN PROTEIN"/>
    <property type="match status" value="1"/>
</dbReference>
<dbReference type="PROSITE" id="PS50943">
    <property type="entry name" value="HTH_CROC1"/>
    <property type="match status" value="1"/>
</dbReference>
<dbReference type="PANTHER" id="PTHR46558">
    <property type="entry name" value="TRACRIPTIONAL REGULATORY PROTEIN-RELATED-RELATED"/>
    <property type="match status" value="1"/>
</dbReference>
<dbReference type="SUPFAM" id="SSF47413">
    <property type="entry name" value="lambda repressor-like DNA-binding domains"/>
    <property type="match status" value="1"/>
</dbReference>
<dbReference type="InterPro" id="IPR001387">
    <property type="entry name" value="Cro/C1-type_HTH"/>
</dbReference>
<evidence type="ECO:0000313" key="5">
    <source>
        <dbReference type="Proteomes" id="UP000310506"/>
    </source>
</evidence>
<proteinExistence type="predicted"/>
<dbReference type="InterPro" id="IPR010982">
    <property type="entry name" value="Lambda_DNA-bd_dom_sf"/>
</dbReference>
<dbReference type="RefSeq" id="WP_136137464.1">
    <property type="nucleotide sequence ID" value="NZ_SDGV01000021.1"/>
</dbReference>
<accession>A0A4S3B573</accession>
<dbReference type="Proteomes" id="UP000310506">
    <property type="component" value="Unassembled WGS sequence"/>
</dbReference>
<dbReference type="CDD" id="cd00093">
    <property type="entry name" value="HTH_XRE"/>
    <property type="match status" value="1"/>
</dbReference>
<dbReference type="Gene3D" id="1.10.260.40">
    <property type="entry name" value="lambda repressor-like DNA-binding domains"/>
    <property type="match status" value="1"/>
</dbReference>
<dbReference type="GO" id="GO:0003677">
    <property type="term" value="F:DNA binding"/>
    <property type="evidence" value="ECO:0007669"/>
    <property type="project" value="UniProtKB-KW"/>
</dbReference>
<keyword evidence="2" id="KW-0812">Transmembrane</keyword>
<feature type="transmembrane region" description="Helical" evidence="2">
    <location>
        <begin position="81"/>
        <end position="101"/>
    </location>
</feature>
<name>A0A4S3B573_9ENTE</name>
<keyword evidence="5" id="KW-1185">Reference proteome</keyword>
<keyword evidence="2" id="KW-0472">Membrane</keyword>
<feature type="domain" description="HTH cro/C1-type" evidence="3">
    <location>
        <begin position="7"/>
        <end position="61"/>
    </location>
</feature>
<keyword evidence="2" id="KW-1133">Transmembrane helix</keyword>
<reference evidence="4 5" key="1">
    <citation type="submission" date="2019-01" db="EMBL/GenBank/DDBJ databases">
        <title>Vagococcus silagei sp. nov. isolated from brewer's grain.</title>
        <authorList>
            <person name="Guu J.-R."/>
        </authorList>
    </citation>
    <scope>NUCLEOTIDE SEQUENCE [LARGE SCALE GENOMIC DNA]</scope>
    <source>
        <strain evidence="4 5">2B-2</strain>
    </source>
</reference>
<feature type="transmembrane region" description="Helical" evidence="2">
    <location>
        <begin position="107"/>
        <end position="131"/>
    </location>
</feature>
<organism evidence="4 5">
    <name type="scientific">Vagococcus silagei</name>
    <dbReference type="NCBI Taxonomy" id="2508885"/>
    <lineage>
        <taxon>Bacteria</taxon>
        <taxon>Bacillati</taxon>
        <taxon>Bacillota</taxon>
        <taxon>Bacilli</taxon>
        <taxon>Lactobacillales</taxon>
        <taxon>Enterococcaceae</taxon>
        <taxon>Vagococcus</taxon>
    </lineage>
</organism>
<keyword evidence="1" id="KW-0238">DNA-binding</keyword>
<evidence type="ECO:0000313" key="4">
    <source>
        <dbReference type="EMBL" id="THB60586.1"/>
    </source>
</evidence>